<keyword evidence="1" id="KW-0805">Transcription regulation</keyword>
<dbReference type="Gene3D" id="2.60.120.10">
    <property type="entry name" value="Jelly Rolls"/>
    <property type="match status" value="1"/>
</dbReference>
<dbReference type="InterPro" id="IPR018060">
    <property type="entry name" value="HTH_AraC"/>
</dbReference>
<evidence type="ECO:0000313" key="6">
    <source>
        <dbReference type="Proteomes" id="UP000198984"/>
    </source>
</evidence>
<dbReference type="Proteomes" id="UP000198984">
    <property type="component" value="Unassembled WGS sequence"/>
</dbReference>
<dbReference type="InterPro" id="IPR009057">
    <property type="entry name" value="Homeodomain-like_sf"/>
</dbReference>
<proteinExistence type="predicted"/>
<evidence type="ECO:0000256" key="1">
    <source>
        <dbReference type="ARBA" id="ARBA00023015"/>
    </source>
</evidence>
<dbReference type="GO" id="GO:0043565">
    <property type="term" value="F:sequence-specific DNA binding"/>
    <property type="evidence" value="ECO:0007669"/>
    <property type="project" value="InterPro"/>
</dbReference>
<dbReference type="SUPFAM" id="SSF46689">
    <property type="entry name" value="Homeodomain-like"/>
    <property type="match status" value="1"/>
</dbReference>
<evidence type="ECO:0000256" key="3">
    <source>
        <dbReference type="ARBA" id="ARBA00023163"/>
    </source>
</evidence>
<name>A0A1H7T354_9BACT</name>
<organism evidence="5 6">
    <name type="scientific">Chitinophaga rupis</name>
    <dbReference type="NCBI Taxonomy" id="573321"/>
    <lineage>
        <taxon>Bacteria</taxon>
        <taxon>Pseudomonadati</taxon>
        <taxon>Bacteroidota</taxon>
        <taxon>Chitinophagia</taxon>
        <taxon>Chitinophagales</taxon>
        <taxon>Chitinophagaceae</taxon>
        <taxon>Chitinophaga</taxon>
    </lineage>
</organism>
<dbReference type="InterPro" id="IPR037923">
    <property type="entry name" value="HTH-like"/>
</dbReference>
<dbReference type="InterPro" id="IPR014710">
    <property type="entry name" value="RmlC-like_jellyroll"/>
</dbReference>
<evidence type="ECO:0000259" key="4">
    <source>
        <dbReference type="PROSITE" id="PS01124"/>
    </source>
</evidence>
<dbReference type="SUPFAM" id="SSF51215">
    <property type="entry name" value="Regulatory protein AraC"/>
    <property type="match status" value="1"/>
</dbReference>
<dbReference type="GO" id="GO:0003700">
    <property type="term" value="F:DNA-binding transcription factor activity"/>
    <property type="evidence" value="ECO:0007669"/>
    <property type="project" value="InterPro"/>
</dbReference>
<dbReference type="RefSeq" id="WP_089911556.1">
    <property type="nucleotide sequence ID" value="NZ_FOBB01000002.1"/>
</dbReference>
<dbReference type="STRING" id="573321.SAMN04488505_1021118"/>
<protein>
    <submittedName>
        <fullName evidence="5">AraC-type DNA-binding protein</fullName>
    </submittedName>
</protein>
<dbReference type="PROSITE" id="PS00041">
    <property type="entry name" value="HTH_ARAC_FAMILY_1"/>
    <property type="match status" value="1"/>
</dbReference>
<keyword evidence="3" id="KW-0804">Transcription</keyword>
<evidence type="ECO:0000313" key="5">
    <source>
        <dbReference type="EMBL" id="SEL78929.1"/>
    </source>
</evidence>
<keyword evidence="6" id="KW-1185">Reference proteome</keyword>
<gene>
    <name evidence="5" type="ORF">SAMN04488505_1021118</name>
</gene>
<dbReference type="OrthoDB" id="636258at2"/>
<dbReference type="InterPro" id="IPR018062">
    <property type="entry name" value="HTH_AraC-typ_CS"/>
</dbReference>
<dbReference type="SMART" id="SM00342">
    <property type="entry name" value="HTH_ARAC"/>
    <property type="match status" value="1"/>
</dbReference>
<sequence>MAKDTLHNTYELVLKEPADVCPRGTHQVSFFELVYIVSGTGKQHINNNIVPYTAGNLFLLAPDDSHAFIFETTTQLFFIRFTHIYLRTGAASKEQLEKMEIILNNASKEPGCVIKKQEDKATMKGIMQALIYEHQHNALYSNELIAQYIQTILVIVVRNLLLSFPEDVNAQSDRKVLEILQYVQANIYFPEKLKGAAISKKFGIAETYLGRYFQKETNETLQEYITRYKLKLIENRLSQSDMRITEIADEFGFTDKSHLNRFFKKLKGATPSVYRNNSSTAH</sequence>
<dbReference type="PANTHER" id="PTHR43280:SF28">
    <property type="entry name" value="HTH-TYPE TRANSCRIPTIONAL ACTIVATOR RHAS"/>
    <property type="match status" value="1"/>
</dbReference>
<accession>A0A1H7T354</accession>
<dbReference type="Pfam" id="PF02311">
    <property type="entry name" value="AraC_binding"/>
    <property type="match status" value="1"/>
</dbReference>
<reference evidence="5 6" key="1">
    <citation type="submission" date="2016-10" db="EMBL/GenBank/DDBJ databases">
        <authorList>
            <person name="de Groot N.N."/>
        </authorList>
    </citation>
    <scope>NUCLEOTIDE SEQUENCE [LARGE SCALE GENOMIC DNA]</scope>
    <source>
        <strain evidence="5 6">DSM 21039</strain>
    </source>
</reference>
<dbReference type="Gene3D" id="1.10.10.60">
    <property type="entry name" value="Homeodomain-like"/>
    <property type="match status" value="2"/>
</dbReference>
<evidence type="ECO:0000256" key="2">
    <source>
        <dbReference type="ARBA" id="ARBA00023125"/>
    </source>
</evidence>
<dbReference type="PANTHER" id="PTHR43280">
    <property type="entry name" value="ARAC-FAMILY TRANSCRIPTIONAL REGULATOR"/>
    <property type="match status" value="1"/>
</dbReference>
<dbReference type="InterPro" id="IPR003313">
    <property type="entry name" value="AraC-bd"/>
</dbReference>
<dbReference type="Pfam" id="PF12833">
    <property type="entry name" value="HTH_18"/>
    <property type="match status" value="1"/>
</dbReference>
<dbReference type="PROSITE" id="PS01124">
    <property type="entry name" value="HTH_ARAC_FAMILY_2"/>
    <property type="match status" value="1"/>
</dbReference>
<dbReference type="AlphaFoldDB" id="A0A1H7T354"/>
<dbReference type="EMBL" id="FOBB01000002">
    <property type="protein sequence ID" value="SEL78929.1"/>
    <property type="molecule type" value="Genomic_DNA"/>
</dbReference>
<feature type="domain" description="HTH araC/xylS-type" evidence="4">
    <location>
        <begin position="177"/>
        <end position="277"/>
    </location>
</feature>
<keyword evidence="2 5" id="KW-0238">DNA-binding</keyword>